<dbReference type="EMBL" id="QTTT01000001">
    <property type="protein sequence ID" value="REF00244.1"/>
    <property type="molecule type" value="Genomic_DNA"/>
</dbReference>
<name>A0A3D9T1N9_9ACTN</name>
<accession>A0A3D9T1N9</accession>
<keyword evidence="2" id="KW-1185">Reference proteome</keyword>
<comment type="caution">
    <text evidence="1">The sequence shown here is derived from an EMBL/GenBank/DDBJ whole genome shotgun (WGS) entry which is preliminary data.</text>
</comment>
<dbReference type="Proteomes" id="UP000256661">
    <property type="component" value="Unassembled WGS sequence"/>
</dbReference>
<gene>
    <name evidence="1" type="ORF">DFJ69_5772</name>
</gene>
<evidence type="ECO:0000313" key="1">
    <source>
        <dbReference type="EMBL" id="REF00244.1"/>
    </source>
</evidence>
<organism evidence="1 2">
    <name type="scientific">Thermomonospora umbrina</name>
    <dbReference type="NCBI Taxonomy" id="111806"/>
    <lineage>
        <taxon>Bacteria</taxon>
        <taxon>Bacillati</taxon>
        <taxon>Actinomycetota</taxon>
        <taxon>Actinomycetes</taxon>
        <taxon>Streptosporangiales</taxon>
        <taxon>Thermomonosporaceae</taxon>
        <taxon>Thermomonospora</taxon>
    </lineage>
</organism>
<dbReference type="AlphaFoldDB" id="A0A3D9T1N9"/>
<reference evidence="1 2" key="1">
    <citation type="submission" date="2018-08" db="EMBL/GenBank/DDBJ databases">
        <title>Sequencing the genomes of 1000 actinobacteria strains.</title>
        <authorList>
            <person name="Klenk H.-P."/>
        </authorList>
    </citation>
    <scope>NUCLEOTIDE SEQUENCE [LARGE SCALE GENOMIC DNA]</scope>
    <source>
        <strain evidence="1 2">DSM 43927</strain>
    </source>
</reference>
<sequence>MAVGESSLPVPGAVGPGAARPADIAVAHGYTMHDIDGLVRYAVHRRVRVGRAGTR</sequence>
<evidence type="ECO:0000313" key="2">
    <source>
        <dbReference type="Proteomes" id="UP000256661"/>
    </source>
</evidence>
<protein>
    <submittedName>
        <fullName evidence="1">Uncharacterized protein</fullName>
    </submittedName>
</protein>
<proteinExistence type="predicted"/>